<comment type="function">
    <text evidence="4">Catalyzes the reduction of fatty acyl-CoA to fatty alcohols.</text>
</comment>
<evidence type="ECO:0000256" key="3">
    <source>
        <dbReference type="ARBA" id="ARBA00023098"/>
    </source>
</evidence>
<keyword evidence="2 4" id="KW-0444">Lipid biosynthesis</keyword>
<dbReference type="Pfam" id="PF03015">
    <property type="entry name" value="Sterile"/>
    <property type="match status" value="1"/>
</dbReference>
<keyword evidence="4" id="KW-0560">Oxidoreductase</keyword>
<dbReference type="AlphaFoldDB" id="A0AA88L6Z9"/>
<comment type="caution">
    <text evidence="7">The sequence shown here is derived from an EMBL/GenBank/DDBJ whole genome shotgun (WGS) entry which is preliminary data.</text>
</comment>
<dbReference type="InterPro" id="IPR026055">
    <property type="entry name" value="FAR"/>
</dbReference>
<feature type="non-terminal residue" evidence="7">
    <location>
        <position position="1"/>
    </location>
</feature>
<dbReference type="PANTHER" id="PTHR11011:SF116">
    <property type="entry name" value="FATTY ACYL-COA REDUCTASE CG5065-RELATED"/>
    <property type="match status" value="1"/>
</dbReference>
<evidence type="ECO:0000313" key="7">
    <source>
        <dbReference type="EMBL" id="KAK2719292.1"/>
    </source>
</evidence>
<dbReference type="CDD" id="cd09071">
    <property type="entry name" value="FAR_C"/>
    <property type="match status" value="1"/>
</dbReference>
<feature type="domain" description="Fatty acyl-CoA reductase C-terminal" evidence="5">
    <location>
        <begin position="130"/>
        <end position="222"/>
    </location>
</feature>
<protein>
    <recommendedName>
        <fullName evidence="4">Fatty acyl-CoA reductase</fullName>
        <ecNumber evidence="4">1.2.1.84</ecNumber>
    </recommendedName>
</protein>
<evidence type="ECO:0000259" key="5">
    <source>
        <dbReference type="Pfam" id="PF03015"/>
    </source>
</evidence>
<evidence type="ECO:0000256" key="1">
    <source>
        <dbReference type="ARBA" id="ARBA00005928"/>
    </source>
</evidence>
<dbReference type="PANTHER" id="PTHR11011">
    <property type="entry name" value="MALE STERILITY PROTEIN 2-RELATED"/>
    <property type="match status" value="1"/>
</dbReference>
<dbReference type="GO" id="GO:0005777">
    <property type="term" value="C:peroxisome"/>
    <property type="evidence" value="ECO:0007669"/>
    <property type="project" value="TreeGrafter"/>
</dbReference>
<proteinExistence type="inferred from homology"/>
<dbReference type="Proteomes" id="UP001187531">
    <property type="component" value="Unassembled WGS sequence"/>
</dbReference>
<dbReference type="GO" id="GO:0035336">
    <property type="term" value="P:long-chain fatty-acyl-CoA metabolic process"/>
    <property type="evidence" value="ECO:0007669"/>
    <property type="project" value="TreeGrafter"/>
</dbReference>
<evidence type="ECO:0000259" key="6">
    <source>
        <dbReference type="Pfam" id="PF07993"/>
    </source>
</evidence>
<keyword evidence="4" id="KW-0521">NADP</keyword>
<keyword evidence="3 4" id="KW-0443">Lipid metabolism</keyword>
<gene>
    <name evidence="7" type="ORF">QYM36_004939</name>
</gene>
<dbReference type="Pfam" id="PF07993">
    <property type="entry name" value="NAD_binding_4"/>
    <property type="match status" value="1"/>
</dbReference>
<dbReference type="GO" id="GO:0102965">
    <property type="term" value="F:alcohol-forming long-chain fatty acyl-CoA reductase activity"/>
    <property type="evidence" value="ECO:0007669"/>
    <property type="project" value="UniProtKB-EC"/>
</dbReference>
<comment type="similarity">
    <text evidence="1 4">Belongs to the fatty acyl-CoA reductase family.</text>
</comment>
<name>A0AA88L6Z9_ARTSF</name>
<sequence>MFITASWKEPVPGWVDTINGPTGLFAGSAAGIFRTMYCHTQMTVDMIPGEFPVNLMVASAWDALNHNSSRQPINPTVFLASTGQNPVTWAQCEKIIYPMMFEYPFSRAVWPPGGSFKSNYLHHRLDQALYHFAPAYMLDGIIRLCGKKPFMVRLHKKAAKAMECVQFYTIREWRSRSDNTNSLIERMSDSDRAIFNFDSRTIDWNDYLCTYYLGVRKFILKDELHTLPAAKSHMRR</sequence>
<dbReference type="EC" id="1.2.1.84" evidence="4"/>
<feature type="domain" description="Thioester reductase (TE)" evidence="6">
    <location>
        <begin position="3"/>
        <end position="56"/>
    </location>
</feature>
<evidence type="ECO:0000256" key="4">
    <source>
        <dbReference type="RuleBase" id="RU363097"/>
    </source>
</evidence>
<organism evidence="7 8">
    <name type="scientific">Artemia franciscana</name>
    <name type="common">Brine shrimp</name>
    <name type="synonym">Artemia sanfranciscana</name>
    <dbReference type="NCBI Taxonomy" id="6661"/>
    <lineage>
        <taxon>Eukaryota</taxon>
        <taxon>Metazoa</taxon>
        <taxon>Ecdysozoa</taxon>
        <taxon>Arthropoda</taxon>
        <taxon>Crustacea</taxon>
        <taxon>Branchiopoda</taxon>
        <taxon>Anostraca</taxon>
        <taxon>Artemiidae</taxon>
        <taxon>Artemia</taxon>
    </lineage>
</organism>
<comment type="catalytic activity">
    <reaction evidence="4">
        <text>a long-chain fatty acyl-CoA + 2 NADPH + 2 H(+) = a long-chain primary fatty alcohol + 2 NADP(+) + CoA</text>
        <dbReference type="Rhea" id="RHEA:52716"/>
        <dbReference type="ChEBI" id="CHEBI:15378"/>
        <dbReference type="ChEBI" id="CHEBI:57287"/>
        <dbReference type="ChEBI" id="CHEBI:57783"/>
        <dbReference type="ChEBI" id="CHEBI:58349"/>
        <dbReference type="ChEBI" id="CHEBI:77396"/>
        <dbReference type="ChEBI" id="CHEBI:83139"/>
        <dbReference type="EC" id="1.2.1.84"/>
    </reaction>
</comment>
<reference evidence="7" key="1">
    <citation type="submission" date="2023-07" db="EMBL/GenBank/DDBJ databases">
        <title>Chromosome-level genome assembly of Artemia franciscana.</title>
        <authorList>
            <person name="Jo E."/>
        </authorList>
    </citation>
    <scope>NUCLEOTIDE SEQUENCE</scope>
    <source>
        <tissue evidence="7">Whole body</tissue>
    </source>
</reference>
<evidence type="ECO:0000256" key="2">
    <source>
        <dbReference type="ARBA" id="ARBA00022516"/>
    </source>
</evidence>
<dbReference type="InterPro" id="IPR033640">
    <property type="entry name" value="FAR_C"/>
</dbReference>
<dbReference type="InterPro" id="IPR013120">
    <property type="entry name" value="FAR_NAD-bd"/>
</dbReference>
<dbReference type="EMBL" id="JAVRJZ010000008">
    <property type="protein sequence ID" value="KAK2719292.1"/>
    <property type="molecule type" value="Genomic_DNA"/>
</dbReference>
<keyword evidence="8" id="KW-1185">Reference proteome</keyword>
<accession>A0AA88L6Z9</accession>
<evidence type="ECO:0000313" key="8">
    <source>
        <dbReference type="Proteomes" id="UP001187531"/>
    </source>
</evidence>
<dbReference type="GO" id="GO:0080019">
    <property type="term" value="F:alcohol-forming very long-chain fatty acyl-CoA reductase activity"/>
    <property type="evidence" value="ECO:0007669"/>
    <property type="project" value="InterPro"/>
</dbReference>